<dbReference type="Pfam" id="PF05553">
    <property type="entry name" value="DUF761"/>
    <property type="match status" value="1"/>
</dbReference>
<reference evidence="1 2" key="1">
    <citation type="submission" date="2024-02" db="EMBL/GenBank/DDBJ databases">
        <title>de novo genome assembly of Solanum bulbocastanum strain 11H21.</title>
        <authorList>
            <person name="Hosaka A.J."/>
        </authorList>
    </citation>
    <scope>NUCLEOTIDE SEQUENCE [LARGE SCALE GENOMIC DNA]</scope>
    <source>
        <tissue evidence="1">Young leaves</tissue>
    </source>
</reference>
<dbReference type="AlphaFoldDB" id="A0AAN8SYK2"/>
<dbReference type="Proteomes" id="UP001371456">
    <property type="component" value="Unassembled WGS sequence"/>
</dbReference>
<dbReference type="EMBL" id="JBANQN010000011">
    <property type="protein sequence ID" value="KAK6775171.1"/>
    <property type="molecule type" value="Genomic_DNA"/>
</dbReference>
<accession>A0AAN8SYK2</accession>
<keyword evidence="2" id="KW-1185">Reference proteome</keyword>
<evidence type="ECO:0000313" key="1">
    <source>
        <dbReference type="EMBL" id="KAK6775171.1"/>
    </source>
</evidence>
<protein>
    <submittedName>
        <fullName evidence="1">Uncharacterized protein</fullName>
    </submittedName>
</protein>
<name>A0AAN8SYK2_SOLBU</name>
<comment type="caution">
    <text evidence="1">The sequence shown here is derived from an EMBL/GenBank/DDBJ whole genome shotgun (WGS) entry which is preliminary data.</text>
</comment>
<gene>
    <name evidence="1" type="ORF">RDI58_026172</name>
</gene>
<dbReference type="InterPro" id="IPR008480">
    <property type="entry name" value="DUF761_pln"/>
</dbReference>
<evidence type="ECO:0000313" key="2">
    <source>
        <dbReference type="Proteomes" id="UP001371456"/>
    </source>
</evidence>
<organism evidence="1 2">
    <name type="scientific">Solanum bulbocastanum</name>
    <name type="common">Wild potato</name>
    <dbReference type="NCBI Taxonomy" id="147425"/>
    <lineage>
        <taxon>Eukaryota</taxon>
        <taxon>Viridiplantae</taxon>
        <taxon>Streptophyta</taxon>
        <taxon>Embryophyta</taxon>
        <taxon>Tracheophyta</taxon>
        <taxon>Spermatophyta</taxon>
        <taxon>Magnoliopsida</taxon>
        <taxon>eudicotyledons</taxon>
        <taxon>Gunneridae</taxon>
        <taxon>Pentapetalae</taxon>
        <taxon>asterids</taxon>
        <taxon>lamiids</taxon>
        <taxon>Solanales</taxon>
        <taxon>Solanaceae</taxon>
        <taxon>Solanoideae</taxon>
        <taxon>Solaneae</taxon>
        <taxon>Solanum</taxon>
    </lineage>
</organism>
<sequence>MGIENWSLLGKLKRAVKKITFLLNFDINKWKLATYLIGSSSRKSLHQLSFNEKILQKQPTGLNVICIDENDDQDLAKNANNGSFKGLQRTMSYPSSEDDIDKRAEMFIANFYNQLRLERQISLELSFLQACDQIMGLSCGNIMGLSYEKSLTEIACDQVIGSRHGNSLLKKWRTGWGWG</sequence>
<proteinExistence type="predicted"/>